<keyword evidence="1" id="KW-1015">Disulfide bond</keyword>
<dbReference type="Gene3D" id="2.20.100.10">
    <property type="entry name" value="Thrombospondin type-1 (TSP1) repeat"/>
    <property type="match status" value="1"/>
</dbReference>
<keyword evidence="2" id="KW-0768">Sushi</keyword>
<dbReference type="InterPro" id="IPR038877">
    <property type="entry name" value="THSD1"/>
</dbReference>
<reference evidence="5" key="1">
    <citation type="submission" date="2025-08" db="UniProtKB">
        <authorList>
            <consortium name="RefSeq"/>
        </authorList>
    </citation>
    <scope>IDENTIFICATION</scope>
    <source>
        <tissue evidence="5">Gonads</tissue>
    </source>
</reference>
<dbReference type="CDD" id="cd00033">
    <property type="entry name" value="CCP"/>
    <property type="match status" value="1"/>
</dbReference>
<dbReference type="SUPFAM" id="SSF82895">
    <property type="entry name" value="TSP-1 type 1 repeat"/>
    <property type="match status" value="1"/>
</dbReference>
<dbReference type="SUPFAM" id="SSF57535">
    <property type="entry name" value="Complement control module/SCR domain"/>
    <property type="match status" value="2"/>
</dbReference>
<dbReference type="InterPro" id="IPR036383">
    <property type="entry name" value="TSP1_rpt_sf"/>
</dbReference>
<sequence length="336" mass="37247">MTGRGMSPYYWVDGIEPKNDGNWIWYSNNKPIDSSLWLPGEPNDSGRQDFRTWGSWGSWGSCSVTCGSQGLRSRTRICDNPAPVGPGKPCPGADRQTEVCYPPQCPTCQVHNVPGATTSVSAARIYENEYVKYHCLPEHKLISGSLTRTCQANGTLTNEEPQCKKCCGTARYILNGYPDTSASLCYGDHVNYLCDRGYKSSNSTPIVCSSPYEWKYIPLPKCEPDGSCSISDVPVPDNGFASCSGNELDKVCYVRCDKGYNYMSDRSVFECGLQTGWGWKVRDKSGNYTTAENGECKGESSDDNDLFCFYVLFSSFDFASIYMILGRAVEKKMHLA</sequence>
<dbReference type="PRINTS" id="PR01705">
    <property type="entry name" value="TSP1REPEAT"/>
</dbReference>
<dbReference type="InParanoid" id="A0A1S3J6S6"/>
<accession>A0A1S3J6S6</accession>
<dbReference type="Pfam" id="PF00084">
    <property type="entry name" value="Sushi"/>
    <property type="match status" value="2"/>
</dbReference>
<dbReference type="SUPFAM" id="SSF56436">
    <property type="entry name" value="C-type lectin-like"/>
    <property type="match status" value="1"/>
</dbReference>
<dbReference type="Pfam" id="PF00090">
    <property type="entry name" value="TSP_1"/>
    <property type="match status" value="1"/>
</dbReference>
<dbReference type="PANTHER" id="PTHR16311">
    <property type="entry name" value="THROMBOSPONDIN TYPE I DOMAIN-CONTAINING 1"/>
    <property type="match status" value="1"/>
</dbReference>
<dbReference type="InterPro" id="IPR016187">
    <property type="entry name" value="CTDL_fold"/>
</dbReference>
<protein>
    <submittedName>
        <fullName evidence="5">Hemicentin-1-like</fullName>
    </submittedName>
</protein>
<dbReference type="GO" id="GO:0071944">
    <property type="term" value="C:cell periphery"/>
    <property type="evidence" value="ECO:0007669"/>
    <property type="project" value="TreeGrafter"/>
</dbReference>
<keyword evidence="4" id="KW-1185">Reference proteome</keyword>
<dbReference type="PROSITE" id="PS50092">
    <property type="entry name" value="TSP1"/>
    <property type="match status" value="1"/>
</dbReference>
<evidence type="ECO:0000259" key="3">
    <source>
        <dbReference type="PROSITE" id="PS50923"/>
    </source>
</evidence>
<dbReference type="SMART" id="SM00209">
    <property type="entry name" value="TSP1"/>
    <property type="match status" value="1"/>
</dbReference>
<evidence type="ECO:0000313" key="5">
    <source>
        <dbReference type="RefSeq" id="XP_013406095.1"/>
    </source>
</evidence>
<dbReference type="Gene3D" id="2.10.70.10">
    <property type="entry name" value="Complement Module, domain 1"/>
    <property type="match status" value="2"/>
</dbReference>
<dbReference type="GeneID" id="106170670"/>
<dbReference type="PANTHER" id="PTHR16311:SF3">
    <property type="entry name" value="THROMBOSPONDIN TYPE-1 DOMAIN-CONTAINING PROTEIN 1"/>
    <property type="match status" value="1"/>
</dbReference>
<evidence type="ECO:0000256" key="2">
    <source>
        <dbReference type="PROSITE-ProRule" id="PRU00302"/>
    </source>
</evidence>
<dbReference type="FunFam" id="2.20.100.10:FF:000001">
    <property type="entry name" value="semaphorin-5A isoform X1"/>
    <property type="match status" value="1"/>
</dbReference>
<gene>
    <name evidence="5" type="primary">LOC106170670</name>
</gene>
<dbReference type="InterPro" id="IPR000436">
    <property type="entry name" value="Sushi_SCR_CCP_dom"/>
</dbReference>
<organism evidence="4 5">
    <name type="scientific">Lingula anatina</name>
    <name type="common">Brachiopod</name>
    <name type="synonym">Lingula unguis</name>
    <dbReference type="NCBI Taxonomy" id="7574"/>
    <lineage>
        <taxon>Eukaryota</taxon>
        <taxon>Metazoa</taxon>
        <taxon>Spiralia</taxon>
        <taxon>Lophotrochozoa</taxon>
        <taxon>Brachiopoda</taxon>
        <taxon>Linguliformea</taxon>
        <taxon>Lingulata</taxon>
        <taxon>Lingulida</taxon>
        <taxon>Linguloidea</taxon>
        <taxon>Lingulidae</taxon>
        <taxon>Lingula</taxon>
    </lineage>
</organism>
<proteinExistence type="predicted"/>
<dbReference type="AlphaFoldDB" id="A0A1S3J6S6"/>
<dbReference type="InterPro" id="IPR000884">
    <property type="entry name" value="TSP1_rpt"/>
</dbReference>
<dbReference type="Proteomes" id="UP000085678">
    <property type="component" value="Unplaced"/>
</dbReference>
<dbReference type="SMART" id="SM00032">
    <property type="entry name" value="CCP"/>
    <property type="match status" value="3"/>
</dbReference>
<feature type="domain" description="Sushi" evidence="3">
    <location>
        <begin position="165"/>
        <end position="224"/>
    </location>
</feature>
<evidence type="ECO:0000313" key="4">
    <source>
        <dbReference type="Proteomes" id="UP000085678"/>
    </source>
</evidence>
<evidence type="ECO:0000256" key="1">
    <source>
        <dbReference type="ARBA" id="ARBA00023157"/>
    </source>
</evidence>
<dbReference type="RefSeq" id="XP_013406095.1">
    <property type="nucleotide sequence ID" value="XM_013550641.1"/>
</dbReference>
<comment type="caution">
    <text evidence="2">Lacks conserved residue(s) required for the propagation of feature annotation.</text>
</comment>
<dbReference type="PROSITE" id="PS50923">
    <property type="entry name" value="SUSHI"/>
    <property type="match status" value="1"/>
</dbReference>
<dbReference type="KEGG" id="lak:106170670"/>
<dbReference type="InterPro" id="IPR035976">
    <property type="entry name" value="Sushi/SCR/CCP_sf"/>
</dbReference>
<name>A0A1S3J6S6_LINAN</name>
<dbReference type="OrthoDB" id="10068095at2759"/>